<accession>A0A368FD84</accession>
<dbReference type="PANTHER" id="PTHR21700:SF118">
    <property type="entry name" value="TRANSTHYRETIN-LIKE FAMILY PROTEIN"/>
    <property type="match status" value="1"/>
</dbReference>
<feature type="signal peptide" evidence="5">
    <location>
        <begin position="1"/>
        <end position="17"/>
    </location>
</feature>
<name>A0A368FD84_ANCCA</name>
<dbReference type="Proteomes" id="UP000252519">
    <property type="component" value="Unassembled WGS sequence"/>
</dbReference>
<evidence type="ECO:0000313" key="7">
    <source>
        <dbReference type="Proteomes" id="UP000252519"/>
    </source>
</evidence>
<evidence type="ECO:0000256" key="4">
    <source>
        <dbReference type="ARBA" id="ARBA00022729"/>
    </source>
</evidence>
<reference evidence="6 7" key="1">
    <citation type="submission" date="2014-10" db="EMBL/GenBank/DDBJ databases">
        <title>Draft genome of the hookworm Ancylostoma caninum.</title>
        <authorList>
            <person name="Mitreva M."/>
        </authorList>
    </citation>
    <scope>NUCLEOTIDE SEQUENCE [LARGE SCALE GENOMIC DNA]</scope>
    <source>
        <strain evidence="6 7">Baltimore</strain>
    </source>
</reference>
<feature type="chain" id="PRO_5017001156" evidence="5">
    <location>
        <begin position="18"/>
        <end position="113"/>
    </location>
</feature>
<comment type="caution">
    <text evidence="6">The sequence shown here is derived from an EMBL/GenBank/DDBJ whole genome shotgun (WGS) entry which is preliminary data.</text>
</comment>
<keyword evidence="3" id="KW-0964">Secreted</keyword>
<dbReference type="GO" id="GO:0005576">
    <property type="term" value="C:extracellular region"/>
    <property type="evidence" value="ECO:0007669"/>
    <property type="project" value="UniProtKB-SubCell"/>
</dbReference>
<comment type="subcellular location">
    <subcellularLocation>
        <location evidence="1">Secreted</location>
    </subcellularLocation>
</comment>
<dbReference type="InterPro" id="IPR001534">
    <property type="entry name" value="Transthyretin-like"/>
</dbReference>
<organism evidence="6 7">
    <name type="scientific">Ancylostoma caninum</name>
    <name type="common">Dog hookworm</name>
    <dbReference type="NCBI Taxonomy" id="29170"/>
    <lineage>
        <taxon>Eukaryota</taxon>
        <taxon>Metazoa</taxon>
        <taxon>Ecdysozoa</taxon>
        <taxon>Nematoda</taxon>
        <taxon>Chromadorea</taxon>
        <taxon>Rhabditida</taxon>
        <taxon>Rhabditina</taxon>
        <taxon>Rhabditomorpha</taxon>
        <taxon>Strongyloidea</taxon>
        <taxon>Ancylostomatidae</taxon>
        <taxon>Ancylostomatinae</taxon>
        <taxon>Ancylostoma</taxon>
    </lineage>
</organism>
<dbReference type="Pfam" id="PF01060">
    <property type="entry name" value="TTR-52"/>
    <property type="match status" value="1"/>
</dbReference>
<protein>
    <submittedName>
        <fullName evidence="6">Transthyretin-like family protein</fullName>
    </submittedName>
</protein>
<dbReference type="EMBL" id="JOJR01001652">
    <property type="protein sequence ID" value="RCN30126.1"/>
    <property type="molecule type" value="Genomic_DNA"/>
</dbReference>
<evidence type="ECO:0000256" key="3">
    <source>
        <dbReference type="ARBA" id="ARBA00022525"/>
    </source>
</evidence>
<dbReference type="OrthoDB" id="5822973at2759"/>
<dbReference type="Gene3D" id="2.60.40.3330">
    <property type="match status" value="1"/>
</dbReference>
<keyword evidence="4 5" id="KW-0732">Signal</keyword>
<evidence type="ECO:0000256" key="2">
    <source>
        <dbReference type="ARBA" id="ARBA00010112"/>
    </source>
</evidence>
<evidence type="ECO:0000256" key="5">
    <source>
        <dbReference type="SAM" id="SignalP"/>
    </source>
</evidence>
<dbReference type="GO" id="GO:0009986">
    <property type="term" value="C:cell surface"/>
    <property type="evidence" value="ECO:0007669"/>
    <property type="project" value="InterPro"/>
</dbReference>
<dbReference type="PANTHER" id="PTHR21700">
    <property type="entry name" value="TRANSTHYRETIN-LIKE FAMILY PROTEIN-RELATED"/>
    <property type="match status" value="1"/>
</dbReference>
<evidence type="ECO:0000313" key="6">
    <source>
        <dbReference type="EMBL" id="RCN30126.1"/>
    </source>
</evidence>
<comment type="similarity">
    <text evidence="2">Belongs to the nematode transthyretin-like family.</text>
</comment>
<dbReference type="InterPro" id="IPR038479">
    <property type="entry name" value="Transthyretin-like_sf"/>
</dbReference>
<keyword evidence="7" id="KW-1185">Reference proteome</keyword>
<evidence type="ECO:0000256" key="1">
    <source>
        <dbReference type="ARBA" id="ARBA00004613"/>
    </source>
</evidence>
<gene>
    <name evidence="6" type="ORF">ANCCAN_24107</name>
</gene>
<dbReference type="AlphaFoldDB" id="A0A368FD84"/>
<sequence length="113" mass="12781">MLIPTILCASLFSLCSAFREQSIAVKGRLLWRTEPASKICVKLWNEDSGENKQSSDGSRNRKLSRNRTFSWLDPDDLLDQGYSDSNGEFFLAGATKEFAAMEPILKIYHDCND</sequence>
<proteinExistence type="inferred from homology"/>